<evidence type="ECO:0000259" key="2">
    <source>
        <dbReference type="Pfam" id="PF00582"/>
    </source>
</evidence>
<keyword evidence="4" id="KW-1185">Reference proteome</keyword>
<reference evidence="3 4" key="1">
    <citation type="journal article" date="2020" name="ISME J.">
        <title>Comparative genomics reveals insights into cyanobacterial evolution and habitat adaptation.</title>
        <authorList>
            <person name="Chen M.Y."/>
            <person name="Teng W.K."/>
            <person name="Zhao L."/>
            <person name="Hu C.X."/>
            <person name="Zhou Y.K."/>
            <person name="Han B.P."/>
            <person name="Song L.R."/>
            <person name="Shu W.S."/>
        </authorList>
    </citation>
    <scope>NUCLEOTIDE SEQUENCE [LARGE SCALE GENOMIC DNA]</scope>
    <source>
        <strain evidence="3 4">FACHB-288</strain>
    </source>
</reference>
<dbReference type="CDD" id="cd00293">
    <property type="entry name" value="USP-like"/>
    <property type="match status" value="2"/>
</dbReference>
<accession>A0ABR8ALN9</accession>
<dbReference type="InterPro" id="IPR006016">
    <property type="entry name" value="UspA"/>
</dbReference>
<proteinExistence type="inferred from homology"/>
<dbReference type="PANTHER" id="PTHR46268:SF6">
    <property type="entry name" value="UNIVERSAL STRESS PROTEIN UP12"/>
    <property type="match status" value="1"/>
</dbReference>
<dbReference type="Pfam" id="PF00582">
    <property type="entry name" value="Usp"/>
    <property type="match status" value="2"/>
</dbReference>
<feature type="domain" description="UspA" evidence="2">
    <location>
        <begin position="194"/>
        <end position="256"/>
    </location>
</feature>
<dbReference type="SUPFAM" id="SSF52402">
    <property type="entry name" value="Adenine nucleotide alpha hydrolases-like"/>
    <property type="match status" value="2"/>
</dbReference>
<feature type="domain" description="UspA" evidence="2">
    <location>
        <begin position="53"/>
        <end position="124"/>
    </location>
</feature>
<protein>
    <submittedName>
        <fullName evidence="3">Universal stress protein</fullName>
    </submittedName>
</protein>
<dbReference type="Proteomes" id="UP000658514">
    <property type="component" value="Unassembled WGS sequence"/>
</dbReference>
<evidence type="ECO:0000313" key="4">
    <source>
        <dbReference type="Proteomes" id="UP000658514"/>
    </source>
</evidence>
<dbReference type="PRINTS" id="PR01438">
    <property type="entry name" value="UNVRSLSTRESS"/>
</dbReference>
<dbReference type="PANTHER" id="PTHR46268">
    <property type="entry name" value="STRESS RESPONSE PROTEIN NHAX"/>
    <property type="match status" value="1"/>
</dbReference>
<evidence type="ECO:0000313" key="3">
    <source>
        <dbReference type="EMBL" id="MBD2199567.1"/>
    </source>
</evidence>
<sequence>MKYSSDCHGIGSSRRWNCQSRNRSLNWWSCRCDRSPCETPVPTVKSHRLLQQAVQLGEDWRIPVHTQIRVAHDVAGAILETVKERHIDLVLMGWKGNTSTPGRVFSRVVDTVIRQAACDVVLVKLNYQKGFKRWLLPMAGGPNSSQAIQLLPALTTLSSSPAIKLYQVFKPTESQPDTTLLDNCVRFLQPRISGKVTATPVCASSVPEAVIDCAQQDLSDVIILGASRESLLKQAINGNIPENISRRSNCTVILVRSATA</sequence>
<evidence type="ECO:0000256" key="1">
    <source>
        <dbReference type="ARBA" id="ARBA00008791"/>
    </source>
</evidence>
<dbReference type="EMBL" id="JACJQH010000062">
    <property type="protein sequence ID" value="MBD2199567.1"/>
    <property type="molecule type" value="Genomic_DNA"/>
</dbReference>
<gene>
    <name evidence="3" type="ORF">H6G24_29525</name>
</gene>
<dbReference type="Gene3D" id="3.40.50.12370">
    <property type="match status" value="1"/>
</dbReference>
<dbReference type="InterPro" id="IPR006015">
    <property type="entry name" value="Universal_stress_UspA"/>
</dbReference>
<organism evidence="3 4">
    <name type="scientific">Calothrix parietina FACHB-288</name>
    <dbReference type="NCBI Taxonomy" id="2692896"/>
    <lineage>
        <taxon>Bacteria</taxon>
        <taxon>Bacillati</taxon>
        <taxon>Cyanobacteriota</taxon>
        <taxon>Cyanophyceae</taxon>
        <taxon>Nostocales</taxon>
        <taxon>Calotrichaceae</taxon>
        <taxon>Calothrix</taxon>
    </lineage>
</organism>
<name>A0ABR8ALN9_9CYAN</name>
<comment type="similarity">
    <text evidence="1">Belongs to the universal stress protein A family.</text>
</comment>
<comment type="caution">
    <text evidence="3">The sequence shown here is derived from an EMBL/GenBank/DDBJ whole genome shotgun (WGS) entry which is preliminary data.</text>
</comment>